<name>A0A517W007_9PLAN</name>
<dbReference type="Pfam" id="PF13414">
    <property type="entry name" value="TPR_11"/>
    <property type="match status" value="1"/>
</dbReference>
<evidence type="ECO:0000313" key="5">
    <source>
        <dbReference type="Proteomes" id="UP000318704"/>
    </source>
</evidence>
<dbReference type="Pfam" id="PF13517">
    <property type="entry name" value="FG-GAP_3"/>
    <property type="match status" value="2"/>
</dbReference>
<organism evidence="4 5">
    <name type="scientific">Gimesia aquarii</name>
    <dbReference type="NCBI Taxonomy" id="2527964"/>
    <lineage>
        <taxon>Bacteria</taxon>
        <taxon>Pseudomonadati</taxon>
        <taxon>Planctomycetota</taxon>
        <taxon>Planctomycetia</taxon>
        <taxon>Planctomycetales</taxon>
        <taxon>Planctomycetaceae</taxon>
        <taxon>Gimesia</taxon>
    </lineage>
</organism>
<proteinExistence type="predicted"/>
<dbReference type="InterPro" id="IPR019734">
    <property type="entry name" value="TPR_rpt"/>
</dbReference>
<dbReference type="Gene3D" id="2.130.10.130">
    <property type="entry name" value="Integrin alpha, N-terminal"/>
    <property type="match status" value="2"/>
</dbReference>
<dbReference type="SUPFAM" id="SSF69318">
    <property type="entry name" value="Integrin alpha N-terminal domain"/>
    <property type="match status" value="1"/>
</dbReference>
<evidence type="ECO:0000313" key="4">
    <source>
        <dbReference type="EMBL" id="QDT98586.1"/>
    </source>
</evidence>
<dbReference type="KEGG" id="gaw:V144x_40930"/>
<dbReference type="PANTHER" id="PTHR16026:SF0">
    <property type="entry name" value="CARTILAGE ACIDIC PROTEIN 1"/>
    <property type="match status" value="1"/>
</dbReference>
<sequence length="1007" mass="112303">MQSGEYEKTNLKLPVLRHLVLLIIFLCLASGCEPNSADSVVLLQKARTALSEKDFERAILLATEVSVSAPERSESLLLAGEAAMRSQRFSDALKYFQLVIDSEGENKHTKLARFSAAEVYRELGQLTNAIQSYQQVLQTNPDNVATHERLAFLLSTTGARWEALPHFFFLVRSGSATINELAIFADLDRHVEHKPFLESCLLKSKKDSYVRFGLAAHRFWDGDPEKAKESLSQIVEEAPELISAQAMLGELLLDQKEEQFAQWHQGLPEVAEAHPDIWYVRGLWARRHDKRQMAAHCFWQCIRRDPRHRRATVQLSQVLASLDDNSTAVFRERAIEMVELTQQVDDVLRSNGLNEAPFRRTLELLEKMGRIWEVCAWGVVARDLFSTADWPQENLTRCAPLLNRDLPLVQDTQNLAKIIDLSSYPEFQLPQINLHLSAGDTEAPVDALIQFSLSRNGIDFTYFNGPDPSTRGVRVFESNGGGVAVVDFDGDEWPDLYFTQGAEWKSGKREPSPSRFYTDRLFRNMGDSFEEITVKSGLENQGYGQGPTVADFNNDGFPDLYIANIGHNRLYHNNGDGTFEDVTDKCGLTGEEWTASCVVVDLNADGLPDLFDVNYLMGQNVYTAICEGLACSPSVFVGTPDRLHLNQGDGTFKFIPDMTPVSGAKGLGVVASNLHDRERPSLFVANDQTPNFLLQASGTDDASGIRMENRGFIDGISHNEDGLAMACMGIAADDVDGDGRIDFFVTNFKDESNTLYLQDTEGLFFDATKKAGLAGPSWPFVGWGTQFLDADLDGAADLVVVNGHVDDYRDRGGEYQMRSQFFKNRGRGQFTELFADDIGPWFEKKILGRGLARLDWNRDGLMDFVVSQIGEPASLMTNRTVGSGNFINIQLIATKSARDAIGSSVEVVVENRRWKKQLVAGDGYLASNQRMLQFGLGKSESVQELQIHWPSGGRSTMKNLPVNVTLKVVEEGANFTLWRNSDLEIPGAEVILEYQNNALKSNALLEY</sequence>
<dbReference type="PANTHER" id="PTHR16026">
    <property type="entry name" value="CARTILAGE ACIDIC PROTEIN 1"/>
    <property type="match status" value="1"/>
</dbReference>
<evidence type="ECO:0000259" key="3">
    <source>
        <dbReference type="Pfam" id="PF07593"/>
    </source>
</evidence>
<keyword evidence="2" id="KW-0802">TPR repeat</keyword>
<dbReference type="EMBL" id="CP037920">
    <property type="protein sequence ID" value="QDT98586.1"/>
    <property type="molecule type" value="Genomic_DNA"/>
</dbReference>
<dbReference type="Pfam" id="PF13432">
    <property type="entry name" value="TPR_16"/>
    <property type="match status" value="1"/>
</dbReference>
<dbReference type="InterPro" id="IPR011990">
    <property type="entry name" value="TPR-like_helical_dom_sf"/>
</dbReference>
<feature type="domain" description="ASPIC/UnbV" evidence="3">
    <location>
        <begin position="900"/>
        <end position="966"/>
    </location>
</feature>
<protein>
    <submittedName>
        <fullName evidence="4">ASPIC and UnbV</fullName>
    </submittedName>
</protein>
<dbReference type="Gene3D" id="1.25.40.10">
    <property type="entry name" value="Tetratricopeptide repeat domain"/>
    <property type="match status" value="1"/>
</dbReference>
<keyword evidence="1" id="KW-0732">Signal</keyword>
<dbReference type="InterPro" id="IPR011519">
    <property type="entry name" value="UnbV_ASPIC"/>
</dbReference>
<dbReference type="SMART" id="SM00028">
    <property type="entry name" value="TPR"/>
    <property type="match status" value="5"/>
</dbReference>
<dbReference type="InterPro" id="IPR013517">
    <property type="entry name" value="FG-GAP"/>
</dbReference>
<feature type="repeat" description="TPR" evidence="2">
    <location>
        <begin position="110"/>
        <end position="143"/>
    </location>
</feature>
<dbReference type="Proteomes" id="UP000318704">
    <property type="component" value="Chromosome"/>
</dbReference>
<dbReference type="Pfam" id="PF07593">
    <property type="entry name" value="UnbV_ASPIC"/>
    <property type="match status" value="1"/>
</dbReference>
<dbReference type="AlphaFoldDB" id="A0A517W007"/>
<reference evidence="4 5" key="1">
    <citation type="submission" date="2019-03" db="EMBL/GenBank/DDBJ databases">
        <title>Deep-cultivation of Planctomycetes and their phenomic and genomic characterization uncovers novel biology.</title>
        <authorList>
            <person name="Wiegand S."/>
            <person name="Jogler M."/>
            <person name="Boedeker C."/>
            <person name="Pinto D."/>
            <person name="Vollmers J."/>
            <person name="Rivas-Marin E."/>
            <person name="Kohn T."/>
            <person name="Peeters S.H."/>
            <person name="Heuer A."/>
            <person name="Rast P."/>
            <person name="Oberbeckmann S."/>
            <person name="Bunk B."/>
            <person name="Jeske O."/>
            <person name="Meyerdierks A."/>
            <person name="Storesund J.E."/>
            <person name="Kallscheuer N."/>
            <person name="Luecker S."/>
            <person name="Lage O.M."/>
            <person name="Pohl T."/>
            <person name="Merkel B.J."/>
            <person name="Hornburger P."/>
            <person name="Mueller R.-W."/>
            <person name="Bruemmer F."/>
            <person name="Labrenz M."/>
            <person name="Spormann A.M."/>
            <person name="Op den Camp H."/>
            <person name="Overmann J."/>
            <person name="Amann R."/>
            <person name="Jetten M.S.M."/>
            <person name="Mascher T."/>
            <person name="Medema M.H."/>
            <person name="Devos D.P."/>
            <person name="Kaster A.-K."/>
            <person name="Ovreas L."/>
            <person name="Rohde M."/>
            <person name="Galperin M.Y."/>
            <person name="Jogler C."/>
        </authorList>
    </citation>
    <scope>NUCLEOTIDE SEQUENCE [LARGE SCALE GENOMIC DNA]</scope>
    <source>
        <strain evidence="4 5">V144</strain>
    </source>
</reference>
<accession>A0A517W007</accession>
<dbReference type="RefSeq" id="WP_144987370.1">
    <property type="nucleotide sequence ID" value="NZ_CP037920.1"/>
</dbReference>
<evidence type="ECO:0000256" key="1">
    <source>
        <dbReference type="ARBA" id="ARBA00022729"/>
    </source>
</evidence>
<dbReference type="PROSITE" id="PS50005">
    <property type="entry name" value="TPR"/>
    <property type="match status" value="1"/>
</dbReference>
<dbReference type="InterPro" id="IPR027039">
    <property type="entry name" value="Crtac1"/>
</dbReference>
<gene>
    <name evidence="4" type="ORF">V144x_40930</name>
</gene>
<evidence type="ECO:0000256" key="2">
    <source>
        <dbReference type="PROSITE-ProRule" id="PRU00339"/>
    </source>
</evidence>
<dbReference type="SUPFAM" id="SSF48452">
    <property type="entry name" value="TPR-like"/>
    <property type="match status" value="1"/>
</dbReference>
<dbReference type="InterPro" id="IPR028994">
    <property type="entry name" value="Integrin_alpha_N"/>
</dbReference>